<dbReference type="GO" id="GO:0005634">
    <property type="term" value="C:nucleus"/>
    <property type="evidence" value="ECO:0007669"/>
    <property type="project" value="UniProtKB-ARBA"/>
</dbReference>
<dbReference type="AlphaFoldDB" id="A0A8H7QHA4"/>
<name>A0A8H7QHA4_9FUNG</name>
<dbReference type="OrthoDB" id="5592268at2759"/>
<keyword evidence="4" id="KW-1185">Reference proteome</keyword>
<evidence type="ECO:0000313" key="3">
    <source>
        <dbReference type="EMBL" id="KAG2192468.1"/>
    </source>
</evidence>
<dbReference type="GO" id="GO:0003676">
    <property type="term" value="F:nucleic acid binding"/>
    <property type="evidence" value="ECO:0007669"/>
    <property type="project" value="InterPro"/>
</dbReference>
<dbReference type="InterPro" id="IPR012337">
    <property type="entry name" value="RNaseH-like_sf"/>
</dbReference>
<feature type="coiled-coil region" evidence="1">
    <location>
        <begin position="168"/>
        <end position="195"/>
    </location>
</feature>
<feature type="domain" description="Integrase catalytic" evidence="2">
    <location>
        <begin position="42"/>
        <end position="234"/>
    </location>
</feature>
<feature type="non-terminal residue" evidence="3">
    <location>
        <position position="1"/>
    </location>
</feature>
<comment type="caution">
    <text evidence="3">The sequence shown here is derived from an EMBL/GenBank/DDBJ whole genome shotgun (WGS) entry which is preliminary data.</text>
</comment>
<dbReference type="Pfam" id="PF00665">
    <property type="entry name" value="rve"/>
    <property type="match status" value="1"/>
</dbReference>
<dbReference type="Gene3D" id="3.30.420.10">
    <property type="entry name" value="Ribonuclease H-like superfamily/Ribonuclease H"/>
    <property type="match status" value="1"/>
</dbReference>
<protein>
    <recommendedName>
        <fullName evidence="2">Integrase catalytic domain-containing protein</fullName>
    </recommendedName>
</protein>
<evidence type="ECO:0000313" key="4">
    <source>
        <dbReference type="Proteomes" id="UP000650833"/>
    </source>
</evidence>
<keyword evidence="1" id="KW-0175">Coiled coil</keyword>
<dbReference type="GO" id="GO:0015074">
    <property type="term" value="P:DNA integration"/>
    <property type="evidence" value="ECO:0007669"/>
    <property type="project" value="InterPro"/>
</dbReference>
<dbReference type="InterPro" id="IPR050951">
    <property type="entry name" value="Retrovirus_Pol_polyprotein"/>
</dbReference>
<proteinExistence type="predicted"/>
<dbReference type="PANTHER" id="PTHR37984:SF5">
    <property type="entry name" value="PROTEIN NYNRIN-LIKE"/>
    <property type="match status" value="1"/>
</dbReference>
<dbReference type="EMBL" id="JAEPRC010000722">
    <property type="protein sequence ID" value="KAG2192468.1"/>
    <property type="molecule type" value="Genomic_DNA"/>
</dbReference>
<evidence type="ECO:0000256" key="1">
    <source>
        <dbReference type="SAM" id="Coils"/>
    </source>
</evidence>
<dbReference type="InterPro" id="IPR036397">
    <property type="entry name" value="RNaseH_sf"/>
</dbReference>
<dbReference type="InterPro" id="IPR001584">
    <property type="entry name" value="Integrase_cat-core"/>
</dbReference>
<gene>
    <name evidence="3" type="ORF">INT46_004471</name>
</gene>
<dbReference type="SUPFAM" id="SSF53098">
    <property type="entry name" value="Ribonuclease H-like"/>
    <property type="match status" value="1"/>
</dbReference>
<evidence type="ECO:0000259" key="2">
    <source>
        <dbReference type="PROSITE" id="PS50994"/>
    </source>
</evidence>
<reference evidence="3" key="1">
    <citation type="submission" date="2020-12" db="EMBL/GenBank/DDBJ databases">
        <title>Metabolic potential, ecology and presence of endohyphal bacteria is reflected in genomic diversity of Mucoromycotina.</title>
        <authorList>
            <person name="Muszewska A."/>
            <person name="Okrasinska A."/>
            <person name="Steczkiewicz K."/>
            <person name="Drgas O."/>
            <person name="Orlowska M."/>
            <person name="Perlinska-Lenart U."/>
            <person name="Aleksandrzak-Piekarczyk T."/>
            <person name="Szatraj K."/>
            <person name="Zielenkiewicz U."/>
            <person name="Pilsyk S."/>
            <person name="Malc E."/>
            <person name="Mieczkowski P."/>
            <person name="Kruszewska J.S."/>
            <person name="Biernat P."/>
            <person name="Pawlowska J."/>
        </authorList>
    </citation>
    <scope>NUCLEOTIDE SEQUENCE</scope>
    <source>
        <strain evidence="3">CBS 226.32</strain>
    </source>
</reference>
<sequence>KILYYASKLFGSVQDLLKNCEACQFRKKKPANTVVLSKPITAPSRPFFMIDCDAVGPVIESNLGNKYILVAVDYLTRWSATMSVKDITEETTATYLVDCIIQYYGVPQFILTDRGPNFTSRYVKDWDKKSSAVLMALRMMKSEGTGFTSGRLLKLIGPKIDYVEGELNKKIDRRIEEIDEAIKEYRRKAREFSNEGKAKMKESYDNTEKFRKQYKIGKQVLMKDQYPENKLADE</sequence>
<dbReference type="Proteomes" id="UP000650833">
    <property type="component" value="Unassembled WGS sequence"/>
</dbReference>
<organism evidence="3 4">
    <name type="scientific">Mucor plumbeus</name>
    <dbReference type="NCBI Taxonomy" id="97098"/>
    <lineage>
        <taxon>Eukaryota</taxon>
        <taxon>Fungi</taxon>
        <taxon>Fungi incertae sedis</taxon>
        <taxon>Mucoromycota</taxon>
        <taxon>Mucoromycotina</taxon>
        <taxon>Mucoromycetes</taxon>
        <taxon>Mucorales</taxon>
        <taxon>Mucorineae</taxon>
        <taxon>Mucoraceae</taxon>
        <taxon>Mucor</taxon>
    </lineage>
</organism>
<accession>A0A8H7QHA4</accession>
<dbReference type="PANTHER" id="PTHR37984">
    <property type="entry name" value="PROTEIN CBG26694"/>
    <property type="match status" value="1"/>
</dbReference>
<dbReference type="PROSITE" id="PS50994">
    <property type="entry name" value="INTEGRASE"/>
    <property type="match status" value="1"/>
</dbReference>